<evidence type="ECO:0000313" key="1">
    <source>
        <dbReference type="EMBL" id="MEA1304495.1"/>
    </source>
</evidence>
<dbReference type="EMBL" id="JAXBCZ010000001">
    <property type="protein sequence ID" value="MEA1304495.1"/>
    <property type="molecule type" value="Genomic_DNA"/>
</dbReference>
<evidence type="ECO:0000313" key="2">
    <source>
        <dbReference type="Proteomes" id="UP001289581"/>
    </source>
</evidence>
<gene>
    <name evidence="1" type="ORF">QU665_05330</name>
</gene>
<name>A0AAW9KHC6_9ACTO</name>
<dbReference type="Proteomes" id="UP001289581">
    <property type="component" value="Unassembled WGS sequence"/>
</dbReference>
<keyword evidence="2" id="KW-1185">Reference proteome</keyword>
<proteinExistence type="predicted"/>
<comment type="caution">
    <text evidence="1">The sequence shown here is derived from an EMBL/GenBank/DDBJ whole genome shotgun (WGS) entry which is preliminary data.</text>
</comment>
<protein>
    <submittedName>
        <fullName evidence="1">Uncharacterized protein</fullName>
    </submittedName>
</protein>
<accession>A0AAW9KHC6</accession>
<dbReference type="AlphaFoldDB" id="A0AAW9KHC6"/>
<reference evidence="1 2" key="1">
    <citation type="submission" date="2023-06" db="EMBL/GenBank/DDBJ databases">
        <title>Actinomyces orist ORNL 0101 HMT-893 genome.</title>
        <authorList>
            <person name="Johnston C.D."/>
            <person name="Chen T."/>
            <person name="Dewhirst F.E."/>
        </authorList>
    </citation>
    <scope>NUCLEOTIDE SEQUENCE [LARGE SCALE GENOMIC DNA]</scope>
    <source>
        <strain evidence="1 2">ORNL 0101</strain>
    </source>
</reference>
<dbReference type="RefSeq" id="WP_218638173.1">
    <property type="nucleotide sequence ID" value="NZ_JAXBCZ010000001.1"/>
</dbReference>
<organism evidence="1 2">
    <name type="scientific">Actinomyces oris</name>
    <dbReference type="NCBI Taxonomy" id="544580"/>
    <lineage>
        <taxon>Bacteria</taxon>
        <taxon>Bacillati</taxon>
        <taxon>Actinomycetota</taxon>
        <taxon>Actinomycetes</taxon>
        <taxon>Actinomycetales</taxon>
        <taxon>Actinomycetaceae</taxon>
        <taxon>Actinomyces</taxon>
    </lineage>
</organism>
<sequence>MAIMQVTVKTVSDHRVRTVQTAMSNALGFGAQVDMLAPGGSTSSSAGSCCSCSTCAVVAQPHG</sequence>